<organism evidence="2 3">
    <name type="scientific">Ramularia collo-cygni</name>
    <dbReference type="NCBI Taxonomy" id="112498"/>
    <lineage>
        <taxon>Eukaryota</taxon>
        <taxon>Fungi</taxon>
        <taxon>Dikarya</taxon>
        <taxon>Ascomycota</taxon>
        <taxon>Pezizomycotina</taxon>
        <taxon>Dothideomycetes</taxon>
        <taxon>Dothideomycetidae</taxon>
        <taxon>Mycosphaerellales</taxon>
        <taxon>Mycosphaerellaceae</taxon>
        <taxon>Ramularia</taxon>
    </lineage>
</organism>
<dbReference type="RefSeq" id="XP_023626645.1">
    <property type="nucleotide sequence ID" value="XM_023770877.1"/>
</dbReference>
<keyword evidence="3" id="KW-1185">Reference proteome</keyword>
<dbReference type="AlphaFoldDB" id="A0A2D3UZ95"/>
<feature type="compositionally biased region" description="Polar residues" evidence="1">
    <location>
        <begin position="89"/>
        <end position="114"/>
    </location>
</feature>
<name>A0A2D3UZ95_9PEZI</name>
<protein>
    <submittedName>
        <fullName evidence="2">Uncharacterized protein</fullName>
    </submittedName>
</protein>
<dbReference type="EMBL" id="FJUY01000008">
    <property type="protein sequence ID" value="CZT19755.1"/>
    <property type="molecule type" value="Genomic_DNA"/>
</dbReference>
<sequence length="114" mass="12772">MWEDHVACQNGRSGIRSRATCERGRLQGGKVHAKDLNEKTDVFNANSHAISSPQYISVVASTRQLRHKRSYSTSQDELTMTYPGLLAFNNDNKTTDDSNATTEKTIRSNSPRSR</sequence>
<evidence type="ECO:0000313" key="3">
    <source>
        <dbReference type="Proteomes" id="UP000225277"/>
    </source>
</evidence>
<reference evidence="2 3" key="1">
    <citation type="submission" date="2016-03" db="EMBL/GenBank/DDBJ databases">
        <authorList>
            <person name="Ploux O."/>
        </authorList>
    </citation>
    <scope>NUCLEOTIDE SEQUENCE [LARGE SCALE GENOMIC DNA]</scope>
    <source>
        <strain evidence="2 3">URUG2</strain>
    </source>
</reference>
<gene>
    <name evidence="2" type="ORF">RCC_05610</name>
</gene>
<dbReference type="Proteomes" id="UP000225277">
    <property type="component" value="Unassembled WGS sequence"/>
</dbReference>
<evidence type="ECO:0000256" key="1">
    <source>
        <dbReference type="SAM" id="MobiDB-lite"/>
    </source>
</evidence>
<accession>A0A2D3UZ95</accession>
<feature type="region of interest" description="Disordered" evidence="1">
    <location>
        <begin position="87"/>
        <end position="114"/>
    </location>
</feature>
<proteinExistence type="predicted"/>
<dbReference type="GeneID" id="35600764"/>
<evidence type="ECO:0000313" key="2">
    <source>
        <dbReference type="EMBL" id="CZT19755.1"/>
    </source>
</evidence>